<dbReference type="Proteomes" id="UP001330434">
    <property type="component" value="Chromosome"/>
</dbReference>
<evidence type="ECO:0000256" key="2">
    <source>
        <dbReference type="ARBA" id="ARBA00022741"/>
    </source>
</evidence>
<evidence type="ECO:0000256" key="1">
    <source>
        <dbReference type="ARBA" id="ARBA00022679"/>
    </source>
</evidence>
<keyword evidence="3 4" id="KW-0067">ATP-binding</keyword>
<keyword evidence="4" id="KW-0169">Cobalamin biosynthesis</keyword>
<comment type="catalytic activity">
    <reaction evidence="4">
        <text>2 cob(II)yrinate a,c diamide + reduced [electron-transfer flavoprotein] + 2 ATP = 2 adenosylcob(III)yrinate a,c-diamide + 2 triphosphate + oxidized [electron-transfer flavoprotein] + 3 H(+)</text>
        <dbReference type="Rhea" id="RHEA:11528"/>
        <dbReference type="Rhea" id="RHEA-COMP:10685"/>
        <dbReference type="Rhea" id="RHEA-COMP:10686"/>
        <dbReference type="ChEBI" id="CHEBI:15378"/>
        <dbReference type="ChEBI" id="CHEBI:18036"/>
        <dbReference type="ChEBI" id="CHEBI:30616"/>
        <dbReference type="ChEBI" id="CHEBI:57692"/>
        <dbReference type="ChEBI" id="CHEBI:58307"/>
        <dbReference type="ChEBI" id="CHEBI:58503"/>
        <dbReference type="ChEBI" id="CHEBI:58537"/>
        <dbReference type="EC" id="2.5.1.17"/>
    </reaction>
</comment>
<dbReference type="InterPro" id="IPR036451">
    <property type="entry name" value="CblAdoTrfase-like_sf"/>
</dbReference>
<evidence type="ECO:0000313" key="7">
    <source>
        <dbReference type="Proteomes" id="UP001330434"/>
    </source>
</evidence>
<dbReference type="InterPro" id="IPR016030">
    <property type="entry name" value="CblAdoTrfase-like"/>
</dbReference>
<dbReference type="Gene3D" id="1.20.1200.10">
    <property type="entry name" value="Cobalamin adenosyltransferase-like"/>
    <property type="match status" value="1"/>
</dbReference>
<dbReference type="PANTHER" id="PTHR12213">
    <property type="entry name" value="CORRINOID ADENOSYLTRANSFERASE"/>
    <property type="match status" value="1"/>
</dbReference>
<evidence type="ECO:0000313" key="6">
    <source>
        <dbReference type="EMBL" id="WVX66778.1"/>
    </source>
</evidence>
<dbReference type="PANTHER" id="PTHR12213:SF0">
    <property type="entry name" value="CORRINOID ADENOSYLTRANSFERASE MMAB"/>
    <property type="match status" value="1"/>
</dbReference>
<evidence type="ECO:0000256" key="4">
    <source>
        <dbReference type="RuleBase" id="RU366026"/>
    </source>
</evidence>
<comment type="similarity">
    <text evidence="4">Belongs to the Cob(I)alamin adenosyltransferase family.</text>
</comment>
<keyword evidence="1 4" id="KW-0808">Transferase</keyword>
<dbReference type="NCBIfam" id="TIGR00636">
    <property type="entry name" value="PduO_Nterm"/>
    <property type="match status" value="1"/>
</dbReference>
<gene>
    <name evidence="6" type="ORF">Bealeia1_00963</name>
</gene>
<proteinExistence type="inferred from homology"/>
<evidence type="ECO:0000259" key="5">
    <source>
        <dbReference type="Pfam" id="PF01923"/>
    </source>
</evidence>
<dbReference type="EC" id="2.5.1.17" evidence="4"/>
<organism evidence="6 7">
    <name type="scientific">Candidatus Bealeia paramacronuclearis</name>
    <dbReference type="NCBI Taxonomy" id="1921001"/>
    <lineage>
        <taxon>Bacteria</taxon>
        <taxon>Pseudomonadati</taxon>
        <taxon>Pseudomonadota</taxon>
        <taxon>Alphaproteobacteria</taxon>
        <taxon>Holosporales</taxon>
        <taxon>Holosporaceae</taxon>
        <taxon>Candidatus Bealeia</taxon>
    </lineage>
</organism>
<accession>A0ABZ2C546</accession>
<dbReference type="Pfam" id="PF01923">
    <property type="entry name" value="Cob_adeno_trans"/>
    <property type="match status" value="1"/>
</dbReference>
<keyword evidence="7" id="KW-1185">Reference proteome</keyword>
<dbReference type="SUPFAM" id="SSF89028">
    <property type="entry name" value="Cobalamin adenosyltransferase-like"/>
    <property type="match status" value="1"/>
</dbReference>
<sequence length="188" mass="21006">MVQLTRIYTRGGDKGKTSLGTGERVSKYDLRIEVIGEIDEANAALGLVAVESQNALAELLSHIQNDLFDVGANLCVPMRDNDKPRLRIQDTQVKYLEDQIDFYNENLLPLTSFILPGGNEISARIHLARCIVRRAERRLCHLADLEIINPGLIQYVNRLSDLLFVLARVVNNNGAQDILWRPGGNTSP</sequence>
<evidence type="ECO:0000256" key="3">
    <source>
        <dbReference type="ARBA" id="ARBA00022840"/>
    </source>
</evidence>
<dbReference type="EMBL" id="CP133270">
    <property type="protein sequence ID" value="WVX66778.1"/>
    <property type="molecule type" value="Genomic_DNA"/>
</dbReference>
<feature type="domain" description="Cobalamin adenosyltransferase-like" evidence="5">
    <location>
        <begin position="7"/>
        <end position="170"/>
    </location>
</feature>
<comment type="catalytic activity">
    <reaction evidence="4">
        <text>2 cob(II)alamin + reduced [electron-transfer flavoprotein] + 2 ATP = 2 adenosylcob(III)alamin + 2 triphosphate + oxidized [electron-transfer flavoprotein] + 3 H(+)</text>
        <dbReference type="Rhea" id="RHEA:28671"/>
        <dbReference type="Rhea" id="RHEA-COMP:10685"/>
        <dbReference type="Rhea" id="RHEA-COMP:10686"/>
        <dbReference type="ChEBI" id="CHEBI:15378"/>
        <dbReference type="ChEBI" id="CHEBI:16304"/>
        <dbReference type="ChEBI" id="CHEBI:18036"/>
        <dbReference type="ChEBI" id="CHEBI:18408"/>
        <dbReference type="ChEBI" id="CHEBI:30616"/>
        <dbReference type="ChEBI" id="CHEBI:57692"/>
        <dbReference type="ChEBI" id="CHEBI:58307"/>
        <dbReference type="EC" id="2.5.1.17"/>
    </reaction>
</comment>
<dbReference type="RefSeq" id="WP_331255604.1">
    <property type="nucleotide sequence ID" value="NZ_CP133270.1"/>
</dbReference>
<comment type="pathway">
    <text evidence="4">Cofactor biosynthesis; adenosylcobalamin biosynthesis; adenosylcobalamin from cob(II)yrinate a,c-diamide: step 2/7.</text>
</comment>
<keyword evidence="2 4" id="KW-0547">Nucleotide-binding</keyword>
<name>A0ABZ2C546_9PROT</name>
<dbReference type="InterPro" id="IPR029499">
    <property type="entry name" value="PduO-typ"/>
</dbReference>
<protein>
    <recommendedName>
        <fullName evidence="4">Corrinoid adenosyltransferase</fullName>
        <ecNumber evidence="4">2.5.1.17</ecNumber>
    </recommendedName>
    <alternativeName>
        <fullName evidence="4">Cob(II)alamin adenosyltransferase</fullName>
    </alternativeName>
    <alternativeName>
        <fullName evidence="4">Cob(II)yrinic acid a,c-diamide adenosyltransferase</fullName>
    </alternativeName>
    <alternativeName>
        <fullName evidence="4">Cobinamide/cobalamin adenosyltransferase</fullName>
    </alternativeName>
</protein>
<reference evidence="6 7" key="1">
    <citation type="journal article" date="2024" name="Environ. Microbiol.">
        <title>Novel evolutionary insights on the interactions of the Holosporales (Alphaproteobacteria) with eukaryotic hosts from comparative genomics.</title>
        <authorList>
            <person name="Giovannini M."/>
            <person name="Petroni G."/>
            <person name="Castelli M."/>
        </authorList>
    </citation>
    <scope>NUCLEOTIDE SEQUENCE [LARGE SCALE GENOMIC DNA]</scope>
    <source>
        <strain evidence="6 7">US_Bl 15I1</strain>
    </source>
</reference>